<evidence type="ECO:0000256" key="6">
    <source>
        <dbReference type="ARBA" id="ARBA00023136"/>
    </source>
</evidence>
<feature type="transmembrane region" description="Helical" evidence="7">
    <location>
        <begin position="40"/>
        <end position="64"/>
    </location>
</feature>
<proteinExistence type="inferred from homology"/>
<keyword evidence="4 7" id="KW-0812">Transmembrane</keyword>
<keyword evidence="3" id="KW-1003">Cell membrane</keyword>
<dbReference type="InterPro" id="IPR050833">
    <property type="entry name" value="Poly_Biosynth_Transport"/>
</dbReference>
<dbReference type="RefSeq" id="WP_277417190.1">
    <property type="nucleotide sequence ID" value="NZ_CP119083.1"/>
</dbReference>
<feature type="transmembrane region" description="Helical" evidence="7">
    <location>
        <begin position="250"/>
        <end position="269"/>
    </location>
</feature>
<reference evidence="8 9" key="1">
    <citation type="submission" date="2023-02" db="EMBL/GenBank/DDBJ databases">
        <title>Gemone sequence of Telluria chitinolytica ACM 3522T.</title>
        <authorList>
            <person name="Frediansyah A."/>
            <person name="Miess H."/>
            <person name="Gross H."/>
        </authorList>
    </citation>
    <scope>NUCLEOTIDE SEQUENCE [LARGE SCALE GENOMIC DNA]</scope>
    <source>
        <strain evidence="8 9">ACM 3522</strain>
    </source>
</reference>
<evidence type="ECO:0000313" key="8">
    <source>
        <dbReference type="EMBL" id="WEF34514.1"/>
    </source>
</evidence>
<keyword evidence="5 7" id="KW-1133">Transmembrane helix</keyword>
<feature type="transmembrane region" description="Helical" evidence="7">
    <location>
        <begin position="281"/>
        <end position="307"/>
    </location>
</feature>
<dbReference type="PANTHER" id="PTHR30250">
    <property type="entry name" value="PST FAMILY PREDICTED COLANIC ACID TRANSPORTER"/>
    <property type="match status" value="1"/>
</dbReference>
<feature type="transmembrane region" description="Helical" evidence="7">
    <location>
        <begin position="319"/>
        <end position="342"/>
    </location>
</feature>
<organism evidence="8 9">
    <name type="scientific">Pseudoduganella chitinolytica</name>
    <dbReference type="NCBI Taxonomy" id="34070"/>
    <lineage>
        <taxon>Bacteria</taxon>
        <taxon>Pseudomonadati</taxon>
        <taxon>Pseudomonadota</taxon>
        <taxon>Betaproteobacteria</taxon>
        <taxon>Burkholderiales</taxon>
        <taxon>Oxalobacteraceae</taxon>
        <taxon>Telluria group</taxon>
        <taxon>Pseudoduganella</taxon>
    </lineage>
</organism>
<feature type="transmembrane region" description="Helical" evidence="7">
    <location>
        <begin position="16"/>
        <end position="34"/>
    </location>
</feature>
<dbReference type="Pfam" id="PF13440">
    <property type="entry name" value="Polysacc_synt_3"/>
    <property type="match status" value="1"/>
</dbReference>
<feature type="transmembrane region" description="Helical" evidence="7">
    <location>
        <begin position="376"/>
        <end position="393"/>
    </location>
</feature>
<comment type="subcellular location">
    <subcellularLocation>
        <location evidence="1">Cell membrane</location>
        <topology evidence="1">Multi-pass membrane protein</topology>
    </subcellularLocation>
</comment>
<name>A0ABY8BF37_9BURK</name>
<evidence type="ECO:0000256" key="2">
    <source>
        <dbReference type="ARBA" id="ARBA00007430"/>
    </source>
</evidence>
<protein>
    <submittedName>
        <fullName evidence="8">Oligosaccharide flippase family protein</fullName>
    </submittedName>
</protein>
<dbReference type="PANTHER" id="PTHR30250:SF10">
    <property type="entry name" value="LIPOPOLYSACCHARIDE BIOSYNTHESIS PROTEIN WZXC"/>
    <property type="match status" value="1"/>
</dbReference>
<feature type="transmembrane region" description="Helical" evidence="7">
    <location>
        <begin position="405"/>
        <end position="431"/>
    </location>
</feature>
<evidence type="ECO:0000256" key="1">
    <source>
        <dbReference type="ARBA" id="ARBA00004651"/>
    </source>
</evidence>
<accession>A0ABY8BF37</accession>
<dbReference type="EMBL" id="CP119083">
    <property type="protein sequence ID" value="WEF34514.1"/>
    <property type="molecule type" value="Genomic_DNA"/>
</dbReference>
<evidence type="ECO:0000256" key="7">
    <source>
        <dbReference type="SAM" id="Phobius"/>
    </source>
</evidence>
<keyword evidence="9" id="KW-1185">Reference proteome</keyword>
<feature type="transmembrane region" description="Helical" evidence="7">
    <location>
        <begin position="111"/>
        <end position="132"/>
    </location>
</feature>
<feature type="transmembrane region" description="Helical" evidence="7">
    <location>
        <begin position="167"/>
        <end position="187"/>
    </location>
</feature>
<evidence type="ECO:0000313" key="9">
    <source>
        <dbReference type="Proteomes" id="UP001216510"/>
    </source>
</evidence>
<evidence type="ECO:0000256" key="4">
    <source>
        <dbReference type="ARBA" id="ARBA00022692"/>
    </source>
</evidence>
<feature type="transmembrane region" description="Helical" evidence="7">
    <location>
        <begin position="139"/>
        <end position="161"/>
    </location>
</feature>
<sequence length="482" mass="50743">MNTARRSLLYSFGERYTALLIATVGSMLIARMLAPADIGIYAIGAVLVGLAQVLRDLGVGQYVVSTPALGQAQLRAALAVALGSAWLLALLVVAASGPVAAFYEEPRLRDVLRLLALNFVVLPFTAVTLSLLRRQLRLASIYVINTAHAGAQLLCTLWLAAHGYGCLSLAWGAVAATVVAFLVSLPLRPAALPWLPGLAHVREVLGFGLLATSGNVIDEAGVAAPDLIVGKLLGAADVALFGKAQGMLGLFSQAVTSAVAPVMLPLFAAEARAGHDLRGSYLLTVACMTAVAWPFFVLLALLALPIINVLYGNQWDGAAPLIRIMCCSAALYSMFSMARYLFVAAGHVRVQARLDTWAVAVRVAAVLPAAMLGLRWVAAAVVLGAVFRCWLTWRYLHRFAGIDGAALLASVARSAALTVLTSVAPVAAVLWLPSGPAQLLAAVAGALPCWLAGIVLCRHPLARELEFIWRKLVRGRVAQRGG</sequence>
<dbReference type="Proteomes" id="UP001216510">
    <property type="component" value="Chromosome"/>
</dbReference>
<gene>
    <name evidence="8" type="ORF">PX653_07050</name>
</gene>
<keyword evidence="6 7" id="KW-0472">Membrane</keyword>
<evidence type="ECO:0000256" key="5">
    <source>
        <dbReference type="ARBA" id="ARBA00022989"/>
    </source>
</evidence>
<feature type="transmembrane region" description="Helical" evidence="7">
    <location>
        <begin position="76"/>
        <end position="99"/>
    </location>
</feature>
<feature type="transmembrane region" description="Helical" evidence="7">
    <location>
        <begin position="437"/>
        <end position="457"/>
    </location>
</feature>
<comment type="similarity">
    <text evidence="2">Belongs to the polysaccharide synthase family.</text>
</comment>
<evidence type="ECO:0000256" key="3">
    <source>
        <dbReference type="ARBA" id="ARBA00022475"/>
    </source>
</evidence>